<reference evidence="2" key="1">
    <citation type="journal article" date="2020" name="Phytopathology">
        <title>Genome Sequence Resources of Colletotrichum truncatum, C. plurivorum, C. musicola, and C. sojae: Four Species Pathogenic to Soybean (Glycine max).</title>
        <authorList>
            <person name="Rogerio F."/>
            <person name="Boufleur T.R."/>
            <person name="Ciampi-Guillardi M."/>
            <person name="Sukno S.A."/>
            <person name="Thon M.R."/>
            <person name="Massola Junior N.S."/>
            <person name="Baroncelli R."/>
        </authorList>
    </citation>
    <scope>NUCLEOTIDE SEQUENCE</scope>
    <source>
        <strain evidence="2">LFN0074</strain>
    </source>
</reference>
<evidence type="ECO:0000313" key="2">
    <source>
        <dbReference type="EMBL" id="KAF6822209.1"/>
    </source>
</evidence>
<name>A0A8H6JZL5_9PEZI</name>
<comment type="caution">
    <text evidence="2">The sequence shown here is derived from an EMBL/GenBank/DDBJ whole genome shotgun (WGS) entry which is preliminary data.</text>
</comment>
<protein>
    <submittedName>
        <fullName evidence="2">Uncharacterized protein</fullName>
    </submittedName>
</protein>
<dbReference type="Proteomes" id="UP000639643">
    <property type="component" value="Unassembled WGS sequence"/>
</dbReference>
<keyword evidence="3" id="KW-1185">Reference proteome</keyword>
<dbReference type="AlphaFoldDB" id="A0A8H6JZL5"/>
<proteinExistence type="predicted"/>
<organism evidence="2 3">
    <name type="scientific">Colletotrichum musicola</name>
    <dbReference type="NCBI Taxonomy" id="2175873"/>
    <lineage>
        <taxon>Eukaryota</taxon>
        <taxon>Fungi</taxon>
        <taxon>Dikarya</taxon>
        <taxon>Ascomycota</taxon>
        <taxon>Pezizomycotina</taxon>
        <taxon>Sordariomycetes</taxon>
        <taxon>Hypocreomycetidae</taxon>
        <taxon>Glomerellales</taxon>
        <taxon>Glomerellaceae</taxon>
        <taxon>Colletotrichum</taxon>
        <taxon>Colletotrichum orchidearum species complex</taxon>
    </lineage>
</organism>
<dbReference type="EMBL" id="WIGM01000552">
    <property type="protein sequence ID" value="KAF6822209.1"/>
    <property type="molecule type" value="Genomic_DNA"/>
</dbReference>
<accession>A0A8H6JZL5</accession>
<evidence type="ECO:0000256" key="1">
    <source>
        <dbReference type="SAM" id="MobiDB-lite"/>
    </source>
</evidence>
<sequence>MHDLQAIIDDSNAIHPKLPALLKNAVSVADLTPVAFLLFTFPCSNACVDYSRVRAGDEDATSAPATSTTLWAVRFQNPPSPSFLGVFGAIASLATAFSFQVPLQSQQGPGPPGSFASAPVSRY</sequence>
<evidence type="ECO:0000313" key="3">
    <source>
        <dbReference type="Proteomes" id="UP000639643"/>
    </source>
</evidence>
<feature type="region of interest" description="Disordered" evidence="1">
    <location>
        <begin position="103"/>
        <end position="123"/>
    </location>
</feature>
<gene>
    <name evidence="2" type="ORF">CMUS01_11174</name>
</gene>